<dbReference type="EnsemblPlants" id="OB05G25700.1">
    <property type="protein sequence ID" value="OB05G25700.1"/>
    <property type="gene ID" value="OB05G25700"/>
</dbReference>
<sequence>MEEGENKRRNTTAEEGEVEVDTGSNRTKNSSSPDRSTQYRPARSTAPPAPHRAPPPRRRRNPN</sequence>
<reference evidence="2" key="2">
    <citation type="submission" date="2013-04" db="UniProtKB">
        <authorList>
            <consortium name="EnsemblPlants"/>
        </authorList>
    </citation>
    <scope>IDENTIFICATION</scope>
</reference>
<feature type="region of interest" description="Disordered" evidence="1">
    <location>
        <begin position="1"/>
        <end position="63"/>
    </location>
</feature>
<reference evidence="2" key="1">
    <citation type="journal article" date="2013" name="Nat. Commun.">
        <title>Whole-genome sequencing of Oryza brachyantha reveals mechanisms underlying Oryza genome evolution.</title>
        <authorList>
            <person name="Chen J."/>
            <person name="Huang Q."/>
            <person name="Gao D."/>
            <person name="Wang J."/>
            <person name="Lang Y."/>
            <person name="Liu T."/>
            <person name="Li B."/>
            <person name="Bai Z."/>
            <person name="Luis Goicoechea J."/>
            <person name="Liang C."/>
            <person name="Chen C."/>
            <person name="Zhang W."/>
            <person name="Sun S."/>
            <person name="Liao Y."/>
            <person name="Zhang X."/>
            <person name="Yang L."/>
            <person name="Song C."/>
            <person name="Wang M."/>
            <person name="Shi J."/>
            <person name="Liu G."/>
            <person name="Liu J."/>
            <person name="Zhou H."/>
            <person name="Zhou W."/>
            <person name="Yu Q."/>
            <person name="An N."/>
            <person name="Chen Y."/>
            <person name="Cai Q."/>
            <person name="Wang B."/>
            <person name="Liu B."/>
            <person name="Min J."/>
            <person name="Huang Y."/>
            <person name="Wu H."/>
            <person name="Li Z."/>
            <person name="Zhang Y."/>
            <person name="Yin Y."/>
            <person name="Song W."/>
            <person name="Jiang J."/>
            <person name="Jackson S.A."/>
            <person name="Wing R.A."/>
            <person name="Wang J."/>
            <person name="Chen M."/>
        </authorList>
    </citation>
    <scope>NUCLEOTIDE SEQUENCE [LARGE SCALE GENOMIC DNA]</scope>
    <source>
        <strain evidence="2">cv. IRGC 101232</strain>
    </source>
</reference>
<dbReference type="AlphaFoldDB" id="J3M7J6"/>
<evidence type="ECO:0000313" key="3">
    <source>
        <dbReference type="Proteomes" id="UP000006038"/>
    </source>
</evidence>
<feature type="compositionally biased region" description="Basic and acidic residues" evidence="1">
    <location>
        <begin position="1"/>
        <end position="12"/>
    </location>
</feature>
<dbReference type="Gramene" id="OB05G25700.1">
    <property type="protein sequence ID" value="OB05G25700.1"/>
    <property type="gene ID" value="OB05G25700"/>
</dbReference>
<keyword evidence="3" id="KW-1185">Reference proteome</keyword>
<organism evidence="2">
    <name type="scientific">Oryza brachyantha</name>
    <name type="common">malo sina</name>
    <dbReference type="NCBI Taxonomy" id="4533"/>
    <lineage>
        <taxon>Eukaryota</taxon>
        <taxon>Viridiplantae</taxon>
        <taxon>Streptophyta</taxon>
        <taxon>Embryophyta</taxon>
        <taxon>Tracheophyta</taxon>
        <taxon>Spermatophyta</taxon>
        <taxon>Magnoliopsida</taxon>
        <taxon>Liliopsida</taxon>
        <taxon>Poales</taxon>
        <taxon>Poaceae</taxon>
        <taxon>BOP clade</taxon>
        <taxon>Oryzoideae</taxon>
        <taxon>Oryzeae</taxon>
        <taxon>Oryzinae</taxon>
        <taxon>Oryza</taxon>
    </lineage>
</organism>
<feature type="compositionally biased region" description="Polar residues" evidence="1">
    <location>
        <begin position="22"/>
        <end position="39"/>
    </location>
</feature>
<proteinExistence type="predicted"/>
<protein>
    <submittedName>
        <fullName evidence="2">Uncharacterized protein</fullName>
    </submittedName>
</protein>
<dbReference type="HOGENOM" id="CLU_2889422_0_0_1"/>
<accession>J3M7J6</accession>
<evidence type="ECO:0000313" key="2">
    <source>
        <dbReference type="EnsemblPlants" id="OB05G25700.1"/>
    </source>
</evidence>
<dbReference type="Proteomes" id="UP000006038">
    <property type="component" value="Chromosome 5"/>
</dbReference>
<evidence type="ECO:0000256" key="1">
    <source>
        <dbReference type="SAM" id="MobiDB-lite"/>
    </source>
</evidence>
<feature type="compositionally biased region" description="Basic residues" evidence="1">
    <location>
        <begin position="54"/>
        <end position="63"/>
    </location>
</feature>
<name>J3M7J6_ORYBR</name>